<dbReference type="OrthoDB" id="686342at2759"/>
<evidence type="ECO:0000256" key="1">
    <source>
        <dbReference type="ARBA" id="ARBA00004479"/>
    </source>
</evidence>
<keyword evidence="8" id="KW-0325">Glycoprotein</keyword>
<dbReference type="PANTHER" id="PTHR48063:SF31">
    <property type="entry name" value="OS01G0601700 PROTEIN"/>
    <property type="match status" value="1"/>
</dbReference>
<keyword evidence="7" id="KW-0472">Membrane</keyword>
<accession>A0A1E5VZA5</accession>
<dbReference type="STRING" id="888268.A0A1E5VZA5"/>
<organism evidence="12 13">
    <name type="scientific">Dichanthelium oligosanthes</name>
    <dbReference type="NCBI Taxonomy" id="888268"/>
    <lineage>
        <taxon>Eukaryota</taxon>
        <taxon>Viridiplantae</taxon>
        <taxon>Streptophyta</taxon>
        <taxon>Embryophyta</taxon>
        <taxon>Tracheophyta</taxon>
        <taxon>Spermatophyta</taxon>
        <taxon>Magnoliopsida</taxon>
        <taxon>Liliopsida</taxon>
        <taxon>Poales</taxon>
        <taxon>Poaceae</taxon>
        <taxon>PACMAD clade</taxon>
        <taxon>Panicoideae</taxon>
        <taxon>Panicodae</taxon>
        <taxon>Paniceae</taxon>
        <taxon>Dichantheliinae</taxon>
        <taxon>Dichanthelium</taxon>
    </lineage>
</organism>
<dbReference type="InterPro" id="IPR046956">
    <property type="entry name" value="RLP23-like"/>
</dbReference>
<comment type="subcellular location">
    <subcellularLocation>
        <location evidence="1">Membrane</location>
        <topology evidence="1">Single-pass type I membrane protein</topology>
    </subcellularLocation>
</comment>
<comment type="caution">
    <text evidence="12">The sequence shown here is derived from an EMBL/GenBank/DDBJ whole genome shotgun (WGS) entry which is preliminary data.</text>
</comment>
<dbReference type="Gene3D" id="3.80.10.10">
    <property type="entry name" value="Ribonuclease Inhibitor"/>
    <property type="match status" value="2"/>
</dbReference>
<keyword evidence="13" id="KW-1185">Reference proteome</keyword>
<gene>
    <name evidence="12" type="ORF">BAE44_0008565</name>
</gene>
<dbReference type="AlphaFoldDB" id="A0A1E5VZA5"/>
<keyword evidence="5" id="KW-0677">Repeat</keyword>
<proteinExistence type="predicted"/>
<feature type="chain" id="PRO_5009188637" evidence="9">
    <location>
        <begin position="32"/>
        <end position="305"/>
    </location>
</feature>
<evidence type="ECO:0000259" key="10">
    <source>
        <dbReference type="Pfam" id="PF08263"/>
    </source>
</evidence>
<feature type="domain" description="Disease resistance R13L4/SHOC-2-like LRR" evidence="11">
    <location>
        <begin position="100"/>
        <end position="283"/>
    </location>
</feature>
<evidence type="ECO:0000256" key="6">
    <source>
        <dbReference type="ARBA" id="ARBA00022989"/>
    </source>
</evidence>
<evidence type="ECO:0000259" key="11">
    <source>
        <dbReference type="Pfam" id="PF23598"/>
    </source>
</evidence>
<dbReference type="Proteomes" id="UP000095767">
    <property type="component" value="Unassembled WGS sequence"/>
</dbReference>
<keyword evidence="6" id="KW-1133">Transmembrane helix</keyword>
<dbReference type="Pfam" id="PF08263">
    <property type="entry name" value="LRRNT_2"/>
    <property type="match status" value="1"/>
</dbReference>
<sequence length="305" mass="34293">MIARLLRLQGAAAIVSILFVILSLSVTPARATSSGGSCVATEQEALIMDPAGRLSSWRGGDCCQWKGARCDNPTGHVIELDLRGREDFSEAITLRGEMSSSIAALRHLRYLDLSFNEYMFTPIPSFLGTLDNLRYLNLSNTDFMGSMPWQLRNLSRLQNLDLSHCYLYAQDLPWLRRLSSLKSLDMSWVDLASARDRVQEVNMLPNLKALSLSGCGLNNTVSEISHSNLTRLEVLDLSHNPFSSSLRHNWFWDVTTIKELLLSDSGWSGRIPNALGNMSSLELEQYQWRYDGEIARVFMEQVARA</sequence>
<evidence type="ECO:0000256" key="8">
    <source>
        <dbReference type="ARBA" id="ARBA00023180"/>
    </source>
</evidence>
<feature type="signal peptide" evidence="9">
    <location>
        <begin position="1"/>
        <end position="31"/>
    </location>
</feature>
<evidence type="ECO:0000256" key="7">
    <source>
        <dbReference type="ARBA" id="ARBA00023136"/>
    </source>
</evidence>
<dbReference type="SUPFAM" id="SSF52058">
    <property type="entry name" value="L domain-like"/>
    <property type="match status" value="1"/>
</dbReference>
<evidence type="ECO:0000256" key="5">
    <source>
        <dbReference type="ARBA" id="ARBA00022737"/>
    </source>
</evidence>
<dbReference type="PANTHER" id="PTHR48063">
    <property type="entry name" value="LRR RECEPTOR-LIKE KINASE"/>
    <property type="match status" value="1"/>
</dbReference>
<keyword evidence="2" id="KW-0433">Leucine-rich repeat</keyword>
<keyword evidence="3" id="KW-0812">Transmembrane</keyword>
<evidence type="ECO:0000256" key="4">
    <source>
        <dbReference type="ARBA" id="ARBA00022729"/>
    </source>
</evidence>
<feature type="domain" description="Leucine-rich repeat-containing N-terminal plant-type" evidence="10">
    <location>
        <begin position="46"/>
        <end position="71"/>
    </location>
</feature>
<dbReference type="InterPro" id="IPR013210">
    <property type="entry name" value="LRR_N_plant-typ"/>
</dbReference>
<name>A0A1E5VZA5_9POAL</name>
<evidence type="ECO:0000256" key="9">
    <source>
        <dbReference type="SAM" id="SignalP"/>
    </source>
</evidence>
<dbReference type="InterPro" id="IPR032675">
    <property type="entry name" value="LRR_dom_sf"/>
</dbReference>
<evidence type="ECO:0000313" key="13">
    <source>
        <dbReference type="Proteomes" id="UP000095767"/>
    </source>
</evidence>
<evidence type="ECO:0000313" key="12">
    <source>
        <dbReference type="EMBL" id="OEL30415.1"/>
    </source>
</evidence>
<protein>
    <submittedName>
        <fullName evidence="12">Uncharacterized protein</fullName>
    </submittedName>
</protein>
<dbReference type="InterPro" id="IPR055414">
    <property type="entry name" value="LRR_R13L4/SHOC2-like"/>
</dbReference>
<evidence type="ECO:0000256" key="3">
    <source>
        <dbReference type="ARBA" id="ARBA00022692"/>
    </source>
</evidence>
<keyword evidence="4 9" id="KW-0732">Signal</keyword>
<evidence type="ECO:0000256" key="2">
    <source>
        <dbReference type="ARBA" id="ARBA00022614"/>
    </source>
</evidence>
<reference evidence="12 13" key="1">
    <citation type="submission" date="2016-09" db="EMBL/GenBank/DDBJ databases">
        <title>The draft genome of Dichanthelium oligosanthes: A C3 panicoid grass species.</title>
        <authorList>
            <person name="Studer A.J."/>
            <person name="Schnable J.C."/>
            <person name="Brutnell T.P."/>
        </authorList>
    </citation>
    <scope>NUCLEOTIDE SEQUENCE [LARGE SCALE GENOMIC DNA]</scope>
    <source>
        <strain evidence="13">cv. Kellogg 1175</strain>
        <tissue evidence="12">Leaf</tissue>
    </source>
</reference>
<dbReference type="EMBL" id="LWDX02025743">
    <property type="protein sequence ID" value="OEL30415.1"/>
    <property type="molecule type" value="Genomic_DNA"/>
</dbReference>
<dbReference type="GO" id="GO:0016020">
    <property type="term" value="C:membrane"/>
    <property type="evidence" value="ECO:0007669"/>
    <property type="project" value="UniProtKB-SubCell"/>
</dbReference>
<dbReference type="Pfam" id="PF23598">
    <property type="entry name" value="LRR_14"/>
    <property type="match status" value="1"/>
</dbReference>